<dbReference type="Proteomes" id="UP000317010">
    <property type="component" value="Unassembled WGS sequence"/>
</dbReference>
<feature type="domain" description="PPC" evidence="1">
    <location>
        <begin position="51"/>
        <end position="188"/>
    </location>
</feature>
<sequence length="189" mass="20316">MKIKSRGLLFFIALSGIILSGIKANAQEYVSPTKPAQIGRSPGVKVKLISENGSTRTYVLVFAKGDEIMSGLNEFAQKYKVQSAHFTAIGDATSAKIGWYDKTNKMFKVNNINEQSEITSLIGDVALSNGKPVVHAHINLAAADGSVRGGHLLEAFVAPTLEVMITVEPVPLYKKPDTEFGISVIDPAQ</sequence>
<protein>
    <recommendedName>
        <fullName evidence="1">PPC domain-containing protein</fullName>
    </recommendedName>
</protein>
<dbReference type="OrthoDB" id="9798999at2"/>
<dbReference type="CDD" id="cd11378">
    <property type="entry name" value="DUF296"/>
    <property type="match status" value="1"/>
</dbReference>
<dbReference type="EMBL" id="VLLI01000001">
    <property type="protein sequence ID" value="TWJ04420.1"/>
    <property type="molecule type" value="Genomic_DNA"/>
</dbReference>
<dbReference type="InterPro" id="IPR005175">
    <property type="entry name" value="PPC_dom"/>
</dbReference>
<dbReference type="SUPFAM" id="SSF117856">
    <property type="entry name" value="AF0104/ALDC/Ptd012-like"/>
    <property type="match status" value="1"/>
</dbReference>
<dbReference type="PROSITE" id="PS51742">
    <property type="entry name" value="PPC"/>
    <property type="match status" value="1"/>
</dbReference>
<dbReference type="RefSeq" id="WP_144908627.1">
    <property type="nucleotide sequence ID" value="NZ_VLLI01000001.1"/>
</dbReference>
<dbReference type="PANTHER" id="PTHR34988:SF1">
    <property type="entry name" value="DNA-BINDING PROTEIN"/>
    <property type="match status" value="1"/>
</dbReference>
<dbReference type="Gene3D" id="3.30.1330.80">
    <property type="entry name" value="Hypothetical protein, similar to alpha- acetolactate decarboxylase, domain 2"/>
    <property type="match status" value="1"/>
</dbReference>
<proteinExistence type="predicted"/>
<evidence type="ECO:0000313" key="3">
    <source>
        <dbReference type="Proteomes" id="UP000317010"/>
    </source>
</evidence>
<organism evidence="2 3">
    <name type="scientific">Mucilaginibacter frigoritolerans</name>
    <dbReference type="NCBI Taxonomy" id="652788"/>
    <lineage>
        <taxon>Bacteria</taxon>
        <taxon>Pseudomonadati</taxon>
        <taxon>Bacteroidota</taxon>
        <taxon>Sphingobacteriia</taxon>
        <taxon>Sphingobacteriales</taxon>
        <taxon>Sphingobacteriaceae</taxon>
        <taxon>Mucilaginibacter</taxon>
    </lineage>
</organism>
<keyword evidence="3" id="KW-1185">Reference proteome</keyword>
<dbReference type="Pfam" id="PF03479">
    <property type="entry name" value="PCC"/>
    <property type="match status" value="1"/>
</dbReference>
<evidence type="ECO:0000313" key="2">
    <source>
        <dbReference type="EMBL" id="TWJ04420.1"/>
    </source>
</evidence>
<dbReference type="PANTHER" id="PTHR34988">
    <property type="entry name" value="PROTEIN, PUTATIVE-RELATED"/>
    <property type="match status" value="1"/>
</dbReference>
<dbReference type="AlphaFoldDB" id="A0A562UF55"/>
<name>A0A562UF55_9SPHI</name>
<accession>A0A562UF55</accession>
<comment type="caution">
    <text evidence="2">The sequence shown here is derived from an EMBL/GenBank/DDBJ whole genome shotgun (WGS) entry which is preliminary data.</text>
</comment>
<evidence type="ECO:0000259" key="1">
    <source>
        <dbReference type="PROSITE" id="PS51742"/>
    </source>
</evidence>
<gene>
    <name evidence="2" type="ORF">JN11_00128</name>
</gene>
<reference evidence="2 3" key="1">
    <citation type="submission" date="2019-07" db="EMBL/GenBank/DDBJ databases">
        <title>Genomic Encyclopedia of Archaeal and Bacterial Type Strains, Phase II (KMG-II): from individual species to whole genera.</title>
        <authorList>
            <person name="Goeker M."/>
        </authorList>
    </citation>
    <scope>NUCLEOTIDE SEQUENCE [LARGE SCALE GENOMIC DNA]</scope>
    <source>
        <strain evidence="2 3">ATCC BAA-1854</strain>
    </source>
</reference>